<dbReference type="PANTHER" id="PTHR30093">
    <property type="entry name" value="GENERAL SECRETION PATHWAY PROTEIN G"/>
    <property type="match status" value="1"/>
</dbReference>
<dbReference type="EMBL" id="JAIQZJ010000017">
    <property type="protein sequence ID" value="MBZ5740811.1"/>
    <property type="molecule type" value="Genomic_DNA"/>
</dbReference>
<evidence type="ECO:0000313" key="9">
    <source>
        <dbReference type="Proteomes" id="UP000780875"/>
    </source>
</evidence>
<sequence length="142" mass="15058">MIQRLKKSLEEKDQGFTLIELLVVIVIVGILAAIAIPIFLNQRQKAVDAGIESDLKAAATAQETYYTDNQTYATSLTELVDSDAGFKVSKGNEIEVIGDADGYCITGTNDAGSDNKFFWYDSLDGGLVVGTSAADKPAGACA</sequence>
<comment type="caution">
    <text evidence="7">The sequence shown here is derived from an EMBL/GenBank/DDBJ whole genome shotgun (WGS) entry which is preliminary data.</text>
</comment>
<dbReference type="SUPFAM" id="SSF54523">
    <property type="entry name" value="Pili subunits"/>
    <property type="match status" value="1"/>
</dbReference>
<organism evidence="7 9">
    <name type="scientific">Nocardioides mangrovi</name>
    <dbReference type="NCBI Taxonomy" id="2874580"/>
    <lineage>
        <taxon>Bacteria</taxon>
        <taxon>Bacillati</taxon>
        <taxon>Actinomycetota</taxon>
        <taxon>Actinomycetes</taxon>
        <taxon>Propionibacteriales</taxon>
        <taxon>Nocardioidaceae</taxon>
        <taxon>Nocardioides</taxon>
    </lineage>
</organism>
<dbReference type="InterPro" id="IPR045584">
    <property type="entry name" value="Pilin-like"/>
</dbReference>
<accession>A0ABS7UG61</accession>
<dbReference type="Proteomes" id="UP000780875">
    <property type="component" value="Unassembled WGS sequence"/>
</dbReference>
<dbReference type="Gene3D" id="3.30.700.10">
    <property type="entry name" value="Glycoprotein, Type 4 Pilin"/>
    <property type="match status" value="1"/>
</dbReference>
<name>A0ABS7UG61_9ACTN</name>
<keyword evidence="5 6" id="KW-0472">Membrane</keyword>
<evidence type="ECO:0000256" key="5">
    <source>
        <dbReference type="ARBA" id="ARBA00023136"/>
    </source>
</evidence>
<keyword evidence="3 6" id="KW-0812">Transmembrane</keyword>
<dbReference type="InterPro" id="IPR000983">
    <property type="entry name" value="Bac_GSPG_pilin"/>
</dbReference>
<dbReference type="EMBL" id="JAIQZJ010000011">
    <property type="protein sequence ID" value="MBZ5740018.1"/>
    <property type="molecule type" value="Genomic_DNA"/>
</dbReference>
<gene>
    <name evidence="7" type="ORF">K8U61_17720</name>
    <name evidence="8" type="ORF">K8U61_21755</name>
</gene>
<keyword evidence="4 6" id="KW-1133">Transmembrane helix</keyword>
<dbReference type="RefSeq" id="WP_224124373.1">
    <property type="nucleotide sequence ID" value="NZ_JAIQZJ010000011.1"/>
</dbReference>
<evidence type="ECO:0000256" key="1">
    <source>
        <dbReference type="ARBA" id="ARBA00004167"/>
    </source>
</evidence>
<dbReference type="InterPro" id="IPR012902">
    <property type="entry name" value="N_methyl_site"/>
</dbReference>
<dbReference type="NCBIfam" id="TIGR02532">
    <property type="entry name" value="IV_pilin_GFxxxE"/>
    <property type="match status" value="1"/>
</dbReference>
<evidence type="ECO:0000313" key="7">
    <source>
        <dbReference type="EMBL" id="MBZ5740018.1"/>
    </source>
</evidence>
<evidence type="ECO:0000256" key="3">
    <source>
        <dbReference type="ARBA" id="ARBA00022692"/>
    </source>
</evidence>
<dbReference type="PRINTS" id="PR00813">
    <property type="entry name" value="BCTERIALGSPG"/>
</dbReference>
<evidence type="ECO:0000256" key="4">
    <source>
        <dbReference type="ARBA" id="ARBA00022989"/>
    </source>
</evidence>
<feature type="transmembrane region" description="Helical" evidence="6">
    <location>
        <begin position="21"/>
        <end position="40"/>
    </location>
</feature>
<dbReference type="PANTHER" id="PTHR30093:SF44">
    <property type="entry name" value="TYPE II SECRETION SYSTEM CORE PROTEIN G"/>
    <property type="match status" value="1"/>
</dbReference>
<dbReference type="Pfam" id="PF07963">
    <property type="entry name" value="N_methyl"/>
    <property type="match status" value="1"/>
</dbReference>
<evidence type="ECO:0000313" key="8">
    <source>
        <dbReference type="EMBL" id="MBZ5740811.1"/>
    </source>
</evidence>
<keyword evidence="9" id="KW-1185">Reference proteome</keyword>
<evidence type="ECO:0000256" key="2">
    <source>
        <dbReference type="ARBA" id="ARBA00022481"/>
    </source>
</evidence>
<proteinExistence type="predicted"/>
<reference evidence="7 9" key="1">
    <citation type="submission" date="2021-09" db="EMBL/GenBank/DDBJ databases">
        <title>Whole genome sequence of Nocardioides sp. GBK3QG-3.</title>
        <authorList>
            <person name="Tuo L."/>
        </authorList>
    </citation>
    <scope>NUCLEOTIDE SEQUENCE [LARGE SCALE GENOMIC DNA]</scope>
    <source>
        <strain evidence="7 9">GBK3QG-3</strain>
    </source>
</reference>
<comment type="subcellular location">
    <subcellularLocation>
        <location evidence="1">Membrane</location>
        <topology evidence="1">Single-pass membrane protein</topology>
    </subcellularLocation>
</comment>
<protein>
    <submittedName>
        <fullName evidence="7">Prepilin-type N-terminal cleavage/methylation domain-containing protein</fullName>
    </submittedName>
</protein>
<keyword evidence="2" id="KW-0488">Methylation</keyword>
<dbReference type="PROSITE" id="PS00409">
    <property type="entry name" value="PROKAR_NTER_METHYL"/>
    <property type="match status" value="1"/>
</dbReference>
<evidence type="ECO:0000256" key="6">
    <source>
        <dbReference type="SAM" id="Phobius"/>
    </source>
</evidence>